<name>A0A5A7P9Z2_STRAF</name>
<keyword evidence="3" id="KW-1185">Reference proteome</keyword>
<evidence type="ECO:0000313" key="3">
    <source>
        <dbReference type="Proteomes" id="UP000325081"/>
    </source>
</evidence>
<evidence type="ECO:0000313" key="2">
    <source>
        <dbReference type="EMBL" id="GER29693.1"/>
    </source>
</evidence>
<comment type="caution">
    <text evidence="2">The sequence shown here is derived from an EMBL/GenBank/DDBJ whole genome shotgun (WGS) entry which is preliminary data.</text>
</comment>
<keyword evidence="2" id="KW-0418">Kinase</keyword>
<sequence>MADSEEKKKVGGKREGFGIIHTNRESENMVLKMLFRNEVRRVELEVDIFDEGVEPNQVKFKPQQAESRQDHKQPFSFNNFIHQSPSLCGDKDDDVTDDEEELKSCSKYSTPKSSNTTTFFTLLLLSPQSPPKFPVFLFRPRDTLTLIACLLFRATAGENPPSSSPTNPRRDSLTASAGKFSTAAQPLIASAAWSYARAAASALSNVPSQTRTPFRVESRISAANLPHGRRLTPRLSPRELTSDSSLDGSLESELEFELELEWVSDGAMAAAAAPWAKTP</sequence>
<reference evidence="3" key="1">
    <citation type="journal article" date="2019" name="Curr. Biol.">
        <title>Genome Sequence of Striga asiatica Provides Insight into the Evolution of Plant Parasitism.</title>
        <authorList>
            <person name="Yoshida S."/>
            <person name="Kim S."/>
            <person name="Wafula E.K."/>
            <person name="Tanskanen J."/>
            <person name="Kim Y.M."/>
            <person name="Honaas L."/>
            <person name="Yang Z."/>
            <person name="Spallek T."/>
            <person name="Conn C.E."/>
            <person name="Ichihashi Y."/>
            <person name="Cheong K."/>
            <person name="Cui S."/>
            <person name="Der J.P."/>
            <person name="Gundlach H."/>
            <person name="Jiao Y."/>
            <person name="Hori C."/>
            <person name="Ishida J.K."/>
            <person name="Kasahara H."/>
            <person name="Kiba T."/>
            <person name="Kim M.S."/>
            <person name="Koo N."/>
            <person name="Laohavisit A."/>
            <person name="Lee Y.H."/>
            <person name="Lumba S."/>
            <person name="McCourt P."/>
            <person name="Mortimer J.C."/>
            <person name="Mutuku J.M."/>
            <person name="Nomura T."/>
            <person name="Sasaki-Sekimoto Y."/>
            <person name="Seto Y."/>
            <person name="Wang Y."/>
            <person name="Wakatake T."/>
            <person name="Sakakibara H."/>
            <person name="Demura T."/>
            <person name="Yamaguchi S."/>
            <person name="Yoneyama K."/>
            <person name="Manabe R.I."/>
            <person name="Nelson D.C."/>
            <person name="Schulman A.H."/>
            <person name="Timko M.P."/>
            <person name="dePamphilis C.W."/>
            <person name="Choi D."/>
            <person name="Shirasu K."/>
        </authorList>
    </citation>
    <scope>NUCLEOTIDE SEQUENCE [LARGE SCALE GENOMIC DNA]</scope>
    <source>
        <strain evidence="3">cv. UVA1</strain>
    </source>
</reference>
<dbReference type="OrthoDB" id="1943545at2759"/>
<dbReference type="GO" id="GO:0016301">
    <property type="term" value="F:kinase activity"/>
    <property type="evidence" value="ECO:0007669"/>
    <property type="project" value="UniProtKB-KW"/>
</dbReference>
<accession>A0A5A7P9Z2</accession>
<gene>
    <name evidence="2" type="ORF">STAS_05580</name>
</gene>
<organism evidence="2 3">
    <name type="scientific">Striga asiatica</name>
    <name type="common">Asiatic witchweed</name>
    <name type="synonym">Buchnera asiatica</name>
    <dbReference type="NCBI Taxonomy" id="4170"/>
    <lineage>
        <taxon>Eukaryota</taxon>
        <taxon>Viridiplantae</taxon>
        <taxon>Streptophyta</taxon>
        <taxon>Embryophyta</taxon>
        <taxon>Tracheophyta</taxon>
        <taxon>Spermatophyta</taxon>
        <taxon>Magnoliopsida</taxon>
        <taxon>eudicotyledons</taxon>
        <taxon>Gunneridae</taxon>
        <taxon>Pentapetalae</taxon>
        <taxon>asterids</taxon>
        <taxon>lamiids</taxon>
        <taxon>Lamiales</taxon>
        <taxon>Orobanchaceae</taxon>
        <taxon>Buchnereae</taxon>
        <taxon>Striga</taxon>
    </lineage>
</organism>
<protein>
    <submittedName>
        <fullName evidence="2">Protein kinase superfamily protein</fullName>
    </submittedName>
</protein>
<dbReference type="AlphaFoldDB" id="A0A5A7P9Z2"/>
<evidence type="ECO:0000256" key="1">
    <source>
        <dbReference type="SAM" id="MobiDB-lite"/>
    </source>
</evidence>
<proteinExistence type="predicted"/>
<keyword evidence="2" id="KW-0808">Transferase</keyword>
<dbReference type="Proteomes" id="UP000325081">
    <property type="component" value="Unassembled WGS sequence"/>
</dbReference>
<dbReference type="EMBL" id="BKCP01004224">
    <property type="protein sequence ID" value="GER29693.1"/>
    <property type="molecule type" value="Genomic_DNA"/>
</dbReference>
<feature type="region of interest" description="Disordered" evidence="1">
    <location>
        <begin position="227"/>
        <end position="250"/>
    </location>
</feature>